<evidence type="ECO:0000256" key="4">
    <source>
        <dbReference type="ARBA" id="ARBA00023136"/>
    </source>
</evidence>
<dbReference type="Proteomes" id="UP000199598">
    <property type="component" value="Unassembled WGS sequence"/>
</dbReference>
<evidence type="ECO:0000256" key="5">
    <source>
        <dbReference type="SAM" id="Phobius"/>
    </source>
</evidence>
<protein>
    <submittedName>
        <fullName evidence="6">Uncharacterized conserved protein, DUF983 family</fullName>
    </submittedName>
</protein>
<evidence type="ECO:0000256" key="3">
    <source>
        <dbReference type="ARBA" id="ARBA00022989"/>
    </source>
</evidence>
<sequence length="131" mass="14260">MSERKKTKAYLGLPANPFSAGLRGKCPRCGEGPLFQGLLNLRVSCSRCGLAYDFADSGDGPAVFVILILGFILVGGVLFVEFAYEPPLWLHLIIWAPVTVVLSVILLRILKGLLIALQYKNNAAEGKLDDR</sequence>
<proteinExistence type="predicted"/>
<comment type="subcellular location">
    <subcellularLocation>
        <location evidence="1">Cell membrane</location>
        <topology evidence="1">Multi-pass membrane protein</topology>
    </subcellularLocation>
</comment>
<keyword evidence="3 5" id="KW-1133">Transmembrane helix</keyword>
<dbReference type="EMBL" id="FOSK01000002">
    <property type="protein sequence ID" value="SFK12486.1"/>
    <property type="molecule type" value="Genomic_DNA"/>
</dbReference>
<keyword evidence="7" id="KW-1185">Reference proteome</keyword>
<feature type="transmembrane region" description="Helical" evidence="5">
    <location>
        <begin position="62"/>
        <end position="82"/>
    </location>
</feature>
<name>A0A1I3X0X0_9HYPH</name>
<dbReference type="InterPro" id="IPR036640">
    <property type="entry name" value="ABC1_TM_sf"/>
</dbReference>
<accession>A0A1I3X0X0</accession>
<keyword evidence="2 5" id="KW-0812">Transmembrane</keyword>
<dbReference type="SUPFAM" id="SSF90123">
    <property type="entry name" value="ABC transporter transmembrane region"/>
    <property type="match status" value="1"/>
</dbReference>
<keyword evidence="4 5" id="KW-0472">Membrane</keyword>
<comment type="caution">
    <text evidence="6">The sequence shown here is derived from an EMBL/GenBank/DDBJ whole genome shotgun (WGS) entry which is preliminary data.</text>
</comment>
<gene>
    <name evidence="6" type="ORF">SAMN04488518_102266</name>
</gene>
<organism evidence="6 7">
    <name type="scientific">Pseudovibrio ascidiaceicola</name>
    <dbReference type="NCBI Taxonomy" id="285279"/>
    <lineage>
        <taxon>Bacteria</taxon>
        <taxon>Pseudomonadati</taxon>
        <taxon>Pseudomonadota</taxon>
        <taxon>Alphaproteobacteria</taxon>
        <taxon>Hyphomicrobiales</taxon>
        <taxon>Stappiaceae</taxon>
        <taxon>Pseudovibrio</taxon>
    </lineage>
</organism>
<evidence type="ECO:0000256" key="2">
    <source>
        <dbReference type="ARBA" id="ARBA00022692"/>
    </source>
</evidence>
<evidence type="ECO:0000313" key="6">
    <source>
        <dbReference type="EMBL" id="SFK12486.1"/>
    </source>
</evidence>
<evidence type="ECO:0000256" key="1">
    <source>
        <dbReference type="ARBA" id="ARBA00004651"/>
    </source>
</evidence>
<evidence type="ECO:0000313" key="7">
    <source>
        <dbReference type="Proteomes" id="UP000199598"/>
    </source>
</evidence>
<reference evidence="6 7" key="1">
    <citation type="submission" date="2016-10" db="EMBL/GenBank/DDBJ databases">
        <authorList>
            <person name="Varghese N."/>
            <person name="Submissions S."/>
        </authorList>
    </citation>
    <scope>NUCLEOTIDE SEQUENCE [LARGE SCALE GENOMIC DNA]</scope>
    <source>
        <strain evidence="6 7">DSM 16392</strain>
    </source>
</reference>
<dbReference type="InterPro" id="IPR009325">
    <property type="entry name" value="DUF983"/>
</dbReference>
<dbReference type="RefSeq" id="WP_208860108.1">
    <property type="nucleotide sequence ID" value="NZ_FOSK01000002.1"/>
</dbReference>
<feature type="transmembrane region" description="Helical" evidence="5">
    <location>
        <begin position="88"/>
        <end position="110"/>
    </location>
</feature>
<dbReference type="Pfam" id="PF06170">
    <property type="entry name" value="DUF983"/>
    <property type="match status" value="1"/>
</dbReference>